<dbReference type="GO" id="GO:0001578">
    <property type="term" value="P:microtubule bundle formation"/>
    <property type="evidence" value="ECO:0007669"/>
    <property type="project" value="TreeGrafter"/>
</dbReference>
<evidence type="ECO:0000313" key="2">
    <source>
        <dbReference type="EMBL" id="PIO31375.1"/>
    </source>
</evidence>
<gene>
    <name evidence="2" type="ORF">AB205_0051330</name>
</gene>
<dbReference type="Proteomes" id="UP000228934">
    <property type="component" value="Unassembled WGS sequence"/>
</dbReference>
<feature type="compositionally biased region" description="Polar residues" evidence="1">
    <location>
        <begin position="61"/>
        <end position="76"/>
    </location>
</feature>
<proteinExistence type="predicted"/>
<accession>A0A2G9RU99</accession>
<evidence type="ECO:0000256" key="1">
    <source>
        <dbReference type="SAM" id="MobiDB-lite"/>
    </source>
</evidence>
<dbReference type="GO" id="GO:0001764">
    <property type="term" value="P:neuron migration"/>
    <property type="evidence" value="ECO:0007669"/>
    <property type="project" value="TreeGrafter"/>
</dbReference>
<feature type="region of interest" description="Disordered" evidence="1">
    <location>
        <begin position="1"/>
        <end position="225"/>
    </location>
</feature>
<keyword evidence="3" id="KW-1185">Reference proteome</keyword>
<name>A0A2G9RU99_AQUCT</name>
<feature type="compositionally biased region" description="Polar residues" evidence="1">
    <location>
        <begin position="84"/>
        <end position="98"/>
    </location>
</feature>
<dbReference type="PANTHER" id="PTHR12784">
    <property type="entry name" value="STEERIN"/>
    <property type="match status" value="1"/>
</dbReference>
<dbReference type="AlphaFoldDB" id="A0A2G9RU99"/>
<protein>
    <submittedName>
        <fullName evidence="2">Uncharacterized protein</fullName>
    </submittedName>
</protein>
<sequence>AGKPEQKATDKSKLSLKTAGLQRSSSDAGRDPRSPDAKKPPSGIARPASSFGYKKPAAPSSPLTGNSATLGKTPKSSGIPVKPTSGTVSGNRKTSLDVSCSAEPGFLSPTARTNIQYRSLPRPAKSSAMSVTGGRNASRPLSSTVEASLVPVQGKTAGTPTSRLKEPSKVASGRLGVNQTDREKEKARAKAVAQDTESRASAPNPVEPTVNGVKEGTPTTPHRAITKPFMKTPTLSNLDKVNSNSLDFTPSATEVAPTKHELLSNVSCLTPSPAPILNINSASFSQGLNNLRMYPKLSGLHRSMESLPLSISVPPVQFSGDGDDQIPDTGWNDVSLKSPVPDSTIQDRNTLPKKGLSSRFCSVTGIKRIINILLCKNQLYESVAAATAAHAVFRNHYVH</sequence>
<dbReference type="GO" id="GO:0043194">
    <property type="term" value="C:axon initial segment"/>
    <property type="evidence" value="ECO:0007669"/>
    <property type="project" value="TreeGrafter"/>
</dbReference>
<feature type="compositionally biased region" description="Basic and acidic residues" evidence="1">
    <location>
        <begin position="1"/>
        <end position="13"/>
    </location>
</feature>
<dbReference type="PANTHER" id="PTHR12784:SF3">
    <property type="entry name" value="NEURON NAVIGATOR 1"/>
    <property type="match status" value="1"/>
</dbReference>
<organism evidence="2 3">
    <name type="scientific">Aquarana catesbeiana</name>
    <name type="common">American bullfrog</name>
    <name type="synonym">Rana catesbeiana</name>
    <dbReference type="NCBI Taxonomy" id="8400"/>
    <lineage>
        <taxon>Eukaryota</taxon>
        <taxon>Metazoa</taxon>
        <taxon>Chordata</taxon>
        <taxon>Craniata</taxon>
        <taxon>Vertebrata</taxon>
        <taxon>Euteleostomi</taxon>
        <taxon>Amphibia</taxon>
        <taxon>Batrachia</taxon>
        <taxon>Anura</taxon>
        <taxon>Neobatrachia</taxon>
        <taxon>Ranoidea</taxon>
        <taxon>Ranidae</taxon>
        <taxon>Aquarana</taxon>
    </lineage>
</organism>
<dbReference type="InterPro" id="IPR039041">
    <property type="entry name" value="Nav/unc-53"/>
</dbReference>
<dbReference type="OrthoDB" id="2161974at2759"/>
<feature type="compositionally biased region" description="Polar residues" evidence="1">
    <location>
        <begin position="127"/>
        <end position="146"/>
    </location>
</feature>
<dbReference type="EMBL" id="KV931127">
    <property type="protein sequence ID" value="PIO31375.1"/>
    <property type="molecule type" value="Genomic_DNA"/>
</dbReference>
<dbReference type="GO" id="GO:0015630">
    <property type="term" value="C:microtubule cytoskeleton"/>
    <property type="evidence" value="ECO:0007669"/>
    <property type="project" value="TreeGrafter"/>
</dbReference>
<feature type="non-terminal residue" evidence="2">
    <location>
        <position position="1"/>
    </location>
</feature>
<feature type="compositionally biased region" description="Basic and acidic residues" evidence="1">
    <location>
        <begin position="28"/>
        <end position="39"/>
    </location>
</feature>
<evidence type="ECO:0000313" key="3">
    <source>
        <dbReference type="Proteomes" id="UP000228934"/>
    </source>
</evidence>
<reference evidence="3" key="1">
    <citation type="journal article" date="2017" name="Nat. Commun.">
        <title>The North American bullfrog draft genome provides insight into hormonal regulation of long noncoding RNA.</title>
        <authorList>
            <person name="Hammond S.A."/>
            <person name="Warren R.L."/>
            <person name="Vandervalk B.P."/>
            <person name="Kucuk E."/>
            <person name="Khan H."/>
            <person name="Gibb E.A."/>
            <person name="Pandoh P."/>
            <person name="Kirk H."/>
            <person name="Zhao Y."/>
            <person name="Jones M."/>
            <person name="Mungall A.J."/>
            <person name="Coope R."/>
            <person name="Pleasance S."/>
            <person name="Moore R.A."/>
            <person name="Holt R.A."/>
            <person name="Round J.M."/>
            <person name="Ohora S."/>
            <person name="Walle B.V."/>
            <person name="Veldhoen N."/>
            <person name="Helbing C.C."/>
            <person name="Birol I."/>
        </authorList>
    </citation>
    <scope>NUCLEOTIDE SEQUENCE [LARGE SCALE GENOMIC DNA]</scope>
</reference>